<evidence type="ECO:0000256" key="1">
    <source>
        <dbReference type="SAM" id="SignalP"/>
    </source>
</evidence>
<dbReference type="RefSeq" id="WP_378196914.1">
    <property type="nucleotide sequence ID" value="NZ_JBHMBK010000016.1"/>
</dbReference>
<feature type="domain" description="SGNH hydrolase-type esterase" evidence="2">
    <location>
        <begin position="34"/>
        <end position="277"/>
    </location>
</feature>
<sequence length="289" mass="29751">MRTTRLLVAVSSAAILLAATAAAASAAGIHHYVALGDSYTSGPFIPTQRYDPLGCGRSTANYPSVVAAALKPGTFTDVSCGGADTGSMTRAQQVPFNGTNPPQLDALRIDTDLVTLGLGANDYGLFGSVTKMCPGLRAADPTGNPCEQHFTTNGVDTVSTAITAIQPRIGAVLAAIRQRSPGARVLVVGYPRIAPESGYCPDVLPFADGDYAWLNRVESDLNAALEDAAASGDAQYVDTFGPSRGHDACARGGAAWINGKDQNIFAAAAYHPLRAGMAGVAAVVLKALR</sequence>
<dbReference type="GO" id="GO:0016787">
    <property type="term" value="F:hydrolase activity"/>
    <property type="evidence" value="ECO:0007669"/>
    <property type="project" value="UniProtKB-KW"/>
</dbReference>
<dbReference type="InterPro" id="IPR037460">
    <property type="entry name" value="SEST-like"/>
</dbReference>
<protein>
    <submittedName>
        <fullName evidence="3">SGNH/GDSL hydrolase family protein</fullName>
        <ecNumber evidence="3">3.1.-.-</ecNumber>
    </submittedName>
</protein>
<comment type="caution">
    <text evidence="3">The sequence shown here is derived from an EMBL/GenBank/DDBJ whole genome shotgun (WGS) entry which is preliminary data.</text>
</comment>
<organism evidence="3 4">
    <name type="scientific">Amycolatopsis plumensis</name>
    <dbReference type="NCBI Taxonomy" id="236508"/>
    <lineage>
        <taxon>Bacteria</taxon>
        <taxon>Bacillati</taxon>
        <taxon>Actinomycetota</taxon>
        <taxon>Actinomycetes</taxon>
        <taxon>Pseudonocardiales</taxon>
        <taxon>Pseudonocardiaceae</taxon>
        <taxon>Amycolatopsis</taxon>
    </lineage>
</organism>
<dbReference type="InterPro" id="IPR013830">
    <property type="entry name" value="SGNH_hydro"/>
</dbReference>
<keyword evidence="1" id="KW-0732">Signal</keyword>
<dbReference type="PANTHER" id="PTHR37981">
    <property type="entry name" value="LIPASE 2"/>
    <property type="match status" value="1"/>
</dbReference>
<dbReference type="CDD" id="cd01823">
    <property type="entry name" value="SEST_like"/>
    <property type="match status" value="1"/>
</dbReference>
<reference evidence="3 4" key="1">
    <citation type="submission" date="2024-09" db="EMBL/GenBank/DDBJ databases">
        <authorList>
            <person name="Sun Q."/>
            <person name="Mori K."/>
        </authorList>
    </citation>
    <scope>NUCLEOTIDE SEQUENCE [LARGE SCALE GENOMIC DNA]</scope>
    <source>
        <strain evidence="3 4">JCM 13852</strain>
    </source>
</reference>
<keyword evidence="3" id="KW-0378">Hydrolase</keyword>
<feature type="chain" id="PRO_5046830199" evidence="1">
    <location>
        <begin position="27"/>
        <end position="289"/>
    </location>
</feature>
<feature type="signal peptide" evidence="1">
    <location>
        <begin position="1"/>
        <end position="26"/>
    </location>
</feature>
<name>A0ABV5UAI8_9PSEU</name>
<gene>
    <name evidence="3" type="ORF">ACFFTO_22405</name>
</gene>
<evidence type="ECO:0000313" key="3">
    <source>
        <dbReference type="EMBL" id="MFB9686943.1"/>
    </source>
</evidence>
<dbReference type="Proteomes" id="UP001589535">
    <property type="component" value="Unassembled WGS sequence"/>
</dbReference>
<keyword evidence="4" id="KW-1185">Reference proteome</keyword>
<evidence type="ECO:0000313" key="4">
    <source>
        <dbReference type="Proteomes" id="UP001589535"/>
    </source>
</evidence>
<dbReference type="PANTHER" id="PTHR37981:SF1">
    <property type="entry name" value="SGNH HYDROLASE-TYPE ESTERASE DOMAIN-CONTAINING PROTEIN"/>
    <property type="match status" value="1"/>
</dbReference>
<dbReference type="EMBL" id="JBHMBK010000016">
    <property type="protein sequence ID" value="MFB9686943.1"/>
    <property type="molecule type" value="Genomic_DNA"/>
</dbReference>
<dbReference type="SUPFAM" id="SSF52266">
    <property type="entry name" value="SGNH hydrolase"/>
    <property type="match status" value="1"/>
</dbReference>
<dbReference type="Gene3D" id="3.40.50.1110">
    <property type="entry name" value="SGNH hydrolase"/>
    <property type="match status" value="1"/>
</dbReference>
<proteinExistence type="predicted"/>
<accession>A0ABV5UAI8</accession>
<dbReference type="InterPro" id="IPR036514">
    <property type="entry name" value="SGNH_hydro_sf"/>
</dbReference>
<evidence type="ECO:0000259" key="2">
    <source>
        <dbReference type="Pfam" id="PF13472"/>
    </source>
</evidence>
<dbReference type="EC" id="3.1.-.-" evidence="3"/>
<dbReference type="Pfam" id="PF13472">
    <property type="entry name" value="Lipase_GDSL_2"/>
    <property type="match status" value="1"/>
</dbReference>